<keyword evidence="2" id="KW-1185">Reference proteome</keyword>
<name>A0A9W7W3U9_9PEZI</name>
<comment type="caution">
    <text evidence="1">The sequence shown here is derived from an EMBL/GenBank/DDBJ whole genome shotgun (WGS) entry which is preliminary data.</text>
</comment>
<organism evidence="1 2">
    <name type="scientific">Teratosphaeria destructans</name>
    <dbReference type="NCBI Taxonomy" id="418781"/>
    <lineage>
        <taxon>Eukaryota</taxon>
        <taxon>Fungi</taxon>
        <taxon>Dikarya</taxon>
        <taxon>Ascomycota</taxon>
        <taxon>Pezizomycotina</taxon>
        <taxon>Dothideomycetes</taxon>
        <taxon>Dothideomycetidae</taxon>
        <taxon>Mycosphaerellales</taxon>
        <taxon>Teratosphaeriaceae</taxon>
        <taxon>Teratosphaeria</taxon>
    </lineage>
</organism>
<protein>
    <submittedName>
        <fullName evidence="1">Uncharacterized protein</fullName>
    </submittedName>
</protein>
<sequence>MLMHSSQVLPSLHSAVPNLQALALANNEMKTFLEHDQPDSTRDLPISTVADLSEATRNELRTFVEALPERDMIVVIDDHGNCAWTSAELPEPDSCPRRGAAWLRLDLETALIRILSSEPRVDDMEND</sequence>
<dbReference type="Proteomes" id="UP001138500">
    <property type="component" value="Unassembled WGS sequence"/>
</dbReference>
<dbReference type="EMBL" id="RIBY02001169">
    <property type="protein sequence ID" value="KAH9831876.1"/>
    <property type="molecule type" value="Genomic_DNA"/>
</dbReference>
<reference evidence="1 2" key="2">
    <citation type="journal article" date="2021" name="Curr. Genet.">
        <title>Genetic response to nitrogen starvation in the aggressive Eucalyptus foliar pathogen Teratosphaeria destructans.</title>
        <authorList>
            <person name="Havenga M."/>
            <person name="Wingfield B.D."/>
            <person name="Wingfield M.J."/>
            <person name="Dreyer L.L."/>
            <person name="Roets F."/>
            <person name="Aylward J."/>
        </authorList>
    </citation>
    <scope>NUCLEOTIDE SEQUENCE [LARGE SCALE GENOMIC DNA]</scope>
    <source>
        <strain evidence="1">CMW44962</strain>
    </source>
</reference>
<proteinExistence type="predicted"/>
<dbReference type="AlphaFoldDB" id="A0A9W7W3U9"/>
<evidence type="ECO:0000313" key="1">
    <source>
        <dbReference type="EMBL" id="KAH9831876.1"/>
    </source>
</evidence>
<evidence type="ECO:0000313" key="2">
    <source>
        <dbReference type="Proteomes" id="UP001138500"/>
    </source>
</evidence>
<reference evidence="1 2" key="1">
    <citation type="journal article" date="2018" name="IMA Fungus">
        <title>IMA Genome-F 10: Nine draft genome sequences of Claviceps purpurea s.lat., including C. arundinis, C. humidiphila, and C. cf. spartinae, pseudomolecules for the pitch canker pathogen Fusarium circinatum, draft genome of Davidsoniella eucalypti, Grosmannia galeiformis, Quambalaria eucalypti, and Teratosphaeria destructans.</title>
        <authorList>
            <person name="Wingfield B.D."/>
            <person name="Liu M."/>
            <person name="Nguyen H.D."/>
            <person name="Lane F.A."/>
            <person name="Morgan S.W."/>
            <person name="De Vos L."/>
            <person name="Wilken P.M."/>
            <person name="Duong T.A."/>
            <person name="Aylward J."/>
            <person name="Coetzee M.P."/>
            <person name="Dadej K."/>
            <person name="De Beer Z.W."/>
            <person name="Findlay W."/>
            <person name="Havenga M."/>
            <person name="Kolarik M."/>
            <person name="Menzies J.G."/>
            <person name="Naidoo K."/>
            <person name="Pochopski O."/>
            <person name="Shoukouhi P."/>
            <person name="Santana Q.C."/>
            <person name="Seifert K.A."/>
            <person name="Soal N."/>
            <person name="Steenkamp E.T."/>
            <person name="Tatham C.T."/>
            <person name="van der Nest M.A."/>
            <person name="Wingfield M.J."/>
        </authorList>
    </citation>
    <scope>NUCLEOTIDE SEQUENCE [LARGE SCALE GENOMIC DNA]</scope>
    <source>
        <strain evidence="1">CMW44962</strain>
    </source>
</reference>
<accession>A0A9W7W3U9</accession>
<gene>
    <name evidence="1" type="ORF">Tdes44962_MAKER08901</name>
</gene>